<sequence length="104" mass="12086">MYPGLTLEDKPRQYASRLDIEIEKFSINAGDVTPVYLQLAIQLQQGIEDGQFDCNKPLPSVYRCNRTLGLSRATVFRAYKYLNRSGMVQWKKGEGFFVQHKFKY</sequence>
<name>A0A1V9ESA7_9BACT</name>
<keyword evidence="2" id="KW-0238">DNA-binding</keyword>
<keyword evidence="1" id="KW-0805">Transcription regulation</keyword>
<organism evidence="5 6">
    <name type="scientific">Niastella yeongjuensis</name>
    <dbReference type="NCBI Taxonomy" id="354355"/>
    <lineage>
        <taxon>Bacteria</taxon>
        <taxon>Pseudomonadati</taxon>
        <taxon>Bacteroidota</taxon>
        <taxon>Chitinophagia</taxon>
        <taxon>Chitinophagales</taxon>
        <taxon>Chitinophagaceae</taxon>
        <taxon>Niastella</taxon>
    </lineage>
</organism>
<evidence type="ECO:0000256" key="2">
    <source>
        <dbReference type="ARBA" id="ARBA00023125"/>
    </source>
</evidence>
<dbReference type="OrthoDB" id="149756at2"/>
<dbReference type="InterPro" id="IPR036388">
    <property type="entry name" value="WH-like_DNA-bd_sf"/>
</dbReference>
<dbReference type="InterPro" id="IPR000524">
    <property type="entry name" value="Tscrpt_reg_HTH_GntR"/>
</dbReference>
<dbReference type="GO" id="GO:0003700">
    <property type="term" value="F:DNA-binding transcription factor activity"/>
    <property type="evidence" value="ECO:0007669"/>
    <property type="project" value="InterPro"/>
</dbReference>
<dbReference type="PANTHER" id="PTHR38445:SF9">
    <property type="entry name" value="HTH-TYPE TRANSCRIPTIONAL REPRESSOR YTRA"/>
    <property type="match status" value="1"/>
</dbReference>
<evidence type="ECO:0000256" key="1">
    <source>
        <dbReference type="ARBA" id="ARBA00023015"/>
    </source>
</evidence>
<keyword evidence="3" id="KW-0804">Transcription</keyword>
<dbReference type="SUPFAM" id="SSF46785">
    <property type="entry name" value="Winged helix' DNA-binding domain"/>
    <property type="match status" value="1"/>
</dbReference>
<keyword evidence="6" id="KW-1185">Reference proteome</keyword>
<dbReference type="GO" id="GO:0003677">
    <property type="term" value="F:DNA binding"/>
    <property type="evidence" value="ECO:0007669"/>
    <property type="project" value="UniProtKB-KW"/>
</dbReference>
<dbReference type="AlphaFoldDB" id="A0A1V9ESA7"/>
<accession>A0A1V9ESA7</accession>
<proteinExistence type="predicted"/>
<evidence type="ECO:0000259" key="4">
    <source>
        <dbReference type="PROSITE" id="PS50949"/>
    </source>
</evidence>
<evidence type="ECO:0000313" key="5">
    <source>
        <dbReference type="EMBL" id="OQP49038.1"/>
    </source>
</evidence>
<evidence type="ECO:0000256" key="3">
    <source>
        <dbReference type="ARBA" id="ARBA00023163"/>
    </source>
</evidence>
<gene>
    <name evidence="5" type="ORF">A4H97_29615</name>
</gene>
<reference evidence="6" key="1">
    <citation type="submission" date="2016-04" db="EMBL/GenBank/DDBJ databases">
        <authorList>
            <person name="Chen L."/>
            <person name="Zhuang W."/>
            <person name="Wang G."/>
        </authorList>
    </citation>
    <scope>NUCLEOTIDE SEQUENCE [LARGE SCALE GENOMIC DNA]</scope>
    <source>
        <strain evidence="6">17621</strain>
    </source>
</reference>
<dbReference type="Gene3D" id="1.10.10.10">
    <property type="entry name" value="Winged helix-like DNA-binding domain superfamily/Winged helix DNA-binding domain"/>
    <property type="match status" value="1"/>
</dbReference>
<dbReference type="EMBL" id="LVXG01000016">
    <property type="protein sequence ID" value="OQP49038.1"/>
    <property type="molecule type" value="Genomic_DNA"/>
</dbReference>
<dbReference type="PANTHER" id="PTHR38445">
    <property type="entry name" value="HTH-TYPE TRANSCRIPTIONAL REPRESSOR YTRA"/>
    <property type="match status" value="1"/>
</dbReference>
<dbReference type="RefSeq" id="WP_081200529.1">
    <property type="nucleotide sequence ID" value="NZ_FOCZ01000008.1"/>
</dbReference>
<dbReference type="Proteomes" id="UP000192610">
    <property type="component" value="Unassembled WGS sequence"/>
</dbReference>
<protein>
    <recommendedName>
        <fullName evidence="4">HTH gntR-type domain-containing protein</fullName>
    </recommendedName>
</protein>
<dbReference type="PROSITE" id="PS50949">
    <property type="entry name" value="HTH_GNTR"/>
    <property type="match status" value="1"/>
</dbReference>
<dbReference type="STRING" id="354355.SAMN05660816_04420"/>
<feature type="domain" description="HTH gntR-type" evidence="4">
    <location>
        <begin position="33"/>
        <end position="101"/>
    </location>
</feature>
<dbReference type="InterPro" id="IPR036390">
    <property type="entry name" value="WH_DNA-bd_sf"/>
</dbReference>
<evidence type="ECO:0000313" key="6">
    <source>
        <dbReference type="Proteomes" id="UP000192610"/>
    </source>
</evidence>
<comment type="caution">
    <text evidence="5">The sequence shown here is derived from an EMBL/GenBank/DDBJ whole genome shotgun (WGS) entry which is preliminary data.</text>
</comment>
<dbReference type="Pfam" id="PF00392">
    <property type="entry name" value="GntR"/>
    <property type="match status" value="1"/>
</dbReference>